<evidence type="ECO:0000313" key="3">
    <source>
        <dbReference type="Proteomes" id="UP000054740"/>
    </source>
</evidence>
<keyword evidence="3" id="KW-1185">Reference proteome</keyword>
<evidence type="ECO:0000313" key="2">
    <source>
        <dbReference type="EMBL" id="SAL20232.1"/>
    </source>
</evidence>
<organism evidence="2 3">
    <name type="scientific">Caballeronia cordobensis</name>
    <name type="common">Burkholderia cordobensis</name>
    <dbReference type="NCBI Taxonomy" id="1353886"/>
    <lineage>
        <taxon>Bacteria</taxon>
        <taxon>Pseudomonadati</taxon>
        <taxon>Pseudomonadota</taxon>
        <taxon>Betaproteobacteria</taxon>
        <taxon>Burkholderiales</taxon>
        <taxon>Burkholderiaceae</taxon>
        <taxon>Caballeronia</taxon>
    </lineage>
</organism>
<sequence>MTSDPIKAGDLEFQIAVTPLRGGGFTYSVIEISRAGTDVSEKRHDSGLHFETEDQARDGGAADARRRVAKLGR</sequence>
<name>A0A158FK36_CABCO</name>
<dbReference type="RefSeq" id="WP_143281617.1">
    <property type="nucleotide sequence ID" value="NZ_FCNY02000002.1"/>
</dbReference>
<reference evidence="3" key="1">
    <citation type="submission" date="2016-01" db="EMBL/GenBank/DDBJ databases">
        <authorList>
            <person name="Peeters C."/>
        </authorList>
    </citation>
    <scope>NUCLEOTIDE SEQUENCE [LARGE SCALE GENOMIC DNA]</scope>
</reference>
<protein>
    <submittedName>
        <fullName evidence="2">Uncharacterized protein</fullName>
    </submittedName>
</protein>
<evidence type="ECO:0000256" key="1">
    <source>
        <dbReference type="SAM" id="MobiDB-lite"/>
    </source>
</evidence>
<dbReference type="AlphaFoldDB" id="A0A158FK36"/>
<dbReference type="EMBL" id="FCNY02000002">
    <property type="protein sequence ID" value="SAL20232.1"/>
    <property type="molecule type" value="Genomic_DNA"/>
</dbReference>
<gene>
    <name evidence="2" type="ORF">AWB70_01021</name>
</gene>
<accession>A0A158FK36</accession>
<feature type="region of interest" description="Disordered" evidence="1">
    <location>
        <begin position="43"/>
        <end position="73"/>
    </location>
</feature>
<proteinExistence type="predicted"/>
<feature type="compositionally biased region" description="Basic and acidic residues" evidence="1">
    <location>
        <begin position="43"/>
        <end position="57"/>
    </location>
</feature>
<dbReference type="Proteomes" id="UP000054740">
    <property type="component" value="Unassembled WGS sequence"/>
</dbReference>